<dbReference type="Proteomes" id="UP000011761">
    <property type="component" value="Unassembled WGS sequence"/>
</dbReference>
<keyword evidence="2" id="KW-1185">Reference proteome</keyword>
<reference evidence="1 2" key="1">
    <citation type="journal article" date="2012" name="PLoS Pathog.">
        <title>Diverse lifestyles and strategies of plant pathogenesis encoded in the genomes of eighteen Dothideomycetes fungi.</title>
        <authorList>
            <person name="Ohm R.A."/>
            <person name="Feau N."/>
            <person name="Henrissat B."/>
            <person name="Schoch C.L."/>
            <person name="Horwitz B.A."/>
            <person name="Barry K.W."/>
            <person name="Condon B.J."/>
            <person name="Copeland A.C."/>
            <person name="Dhillon B."/>
            <person name="Glaser F."/>
            <person name="Hesse C.N."/>
            <person name="Kosti I."/>
            <person name="LaButti K."/>
            <person name="Lindquist E.A."/>
            <person name="Lucas S."/>
            <person name="Salamov A.A."/>
            <person name="Bradshaw R.E."/>
            <person name="Ciuffetti L."/>
            <person name="Hamelin R.C."/>
            <person name="Kema G.H.J."/>
            <person name="Lawrence C."/>
            <person name="Scott J.A."/>
            <person name="Spatafora J.W."/>
            <person name="Turgeon B.G."/>
            <person name="de Wit P.J.G.M."/>
            <person name="Zhong S."/>
            <person name="Goodwin S.B."/>
            <person name="Grigoriev I.V."/>
        </authorList>
    </citation>
    <scope>NUCLEOTIDE SEQUENCE [LARGE SCALE GENOMIC DNA]</scope>
    <source>
        <strain evidence="1 2">UAMH 10762</strain>
    </source>
</reference>
<dbReference type="GeneID" id="19113073"/>
<proteinExistence type="predicted"/>
<dbReference type="AlphaFoldDB" id="M2LGE3"/>
<organism evidence="1 2">
    <name type="scientific">Baudoinia panamericana (strain UAMH 10762)</name>
    <name type="common">Angels' share fungus</name>
    <name type="synonym">Baudoinia compniacensis (strain UAMH 10762)</name>
    <dbReference type="NCBI Taxonomy" id="717646"/>
    <lineage>
        <taxon>Eukaryota</taxon>
        <taxon>Fungi</taxon>
        <taxon>Dikarya</taxon>
        <taxon>Ascomycota</taxon>
        <taxon>Pezizomycotina</taxon>
        <taxon>Dothideomycetes</taxon>
        <taxon>Dothideomycetidae</taxon>
        <taxon>Mycosphaerellales</taxon>
        <taxon>Teratosphaeriaceae</taxon>
        <taxon>Baudoinia</taxon>
    </lineage>
</organism>
<evidence type="ECO:0000313" key="2">
    <source>
        <dbReference type="Proteomes" id="UP000011761"/>
    </source>
</evidence>
<protein>
    <submittedName>
        <fullName evidence="1">Uncharacterized protein</fullName>
    </submittedName>
</protein>
<sequence>MEKQLCSAVWTGPLRPSACCVTTRDDHITSYLAEPSEGFHGVGTWAGISTAAAGGSDGGAKTAVVSG</sequence>
<gene>
    <name evidence="1" type="ORF">BAUCODRAFT_36803</name>
</gene>
<dbReference type="KEGG" id="bcom:BAUCODRAFT_36803"/>
<dbReference type="EMBL" id="KB445560">
    <property type="protein sequence ID" value="EMC93132.1"/>
    <property type="molecule type" value="Genomic_DNA"/>
</dbReference>
<accession>M2LGE3</accession>
<dbReference type="RefSeq" id="XP_007679170.1">
    <property type="nucleotide sequence ID" value="XM_007680980.1"/>
</dbReference>
<evidence type="ECO:0000313" key="1">
    <source>
        <dbReference type="EMBL" id="EMC93132.1"/>
    </source>
</evidence>
<name>M2LGE3_BAUPA</name>
<dbReference type="HOGENOM" id="CLU_2811929_0_0_1"/>